<keyword evidence="2" id="KW-0804">Transcription</keyword>
<sequence>MQIEVVRRWHAIEKVTMRLVNHLVTCTFAIQDGDYIAVAGSLSDAREILTKIPTHVGIGRVLTIFADALSEQLFLTFPNLALPPPLPHTKQHDLFHGFYEVGPHLKFPHFIANRAILKAFESCGIVHVIDFALMDDVQWQPIIKVMAV</sequence>
<dbReference type="EnsemblPlants" id="LPERR05G05650.1">
    <property type="protein sequence ID" value="LPERR05G05650.1"/>
    <property type="gene ID" value="LPERR05G05650"/>
</dbReference>
<evidence type="ECO:0000256" key="2">
    <source>
        <dbReference type="ARBA" id="ARBA00023163"/>
    </source>
</evidence>
<comment type="caution">
    <text evidence="3">Lacks conserved residue(s) required for the propagation of feature annotation.</text>
</comment>
<dbReference type="Pfam" id="PF03514">
    <property type="entry name" value="GRAS"/>
    <property type="match status" value="1"/>
</dbReference>
<keyword evidence="5" id="KW-1185">Reference proteome</keyword>
<accession>A0A0D9WDS8</accession>
<dbReference type="PROSITE" id="PS50985">
    <property type="entry name" value="GRAS"/>
    <property type="match status" value="1"/>
</dbReference>
<name>A0A0D9WDS8_9ORYZ</name>
<reference evidence="5" key="2">
    <citation type="submission" date="2013-12" db="EMBL/GenBank/DDBJ databases">
        <authorList>
            <person name="Yu Y."/>
            <person name="Lee S."/>
            <person name="de Baynast K."/>
            <person name="Wissotski M."/>
            <person name="Liu L."/>
            <person name="Talag J."/>
            <person name="Goicoechea J."/>
            <person name="Angelova A."/>
            <person name="Jetty R."/>
            <person name="Kudrna D."/>
            <person name="Golser W."/>
            <person name="Rivera L."/>
            <person name="Zhang J."/>
            <person name="Wing R."/>
        </authorList>
    </citation>
    <scope>NUCLEOTIDE SEQUENCE</scope>
</reference>
<dbReference type="Gramene" id="LPERR05G05650.1">
    <property type="protein sequence ID" value="LPERR05G05650.1"/>
    <property type="gene ID" value="LPERR05G05650"/>
</dbReference>
<dbReference type="STRING" id="77586.A0A0D9WDS8"/>
<evidence type="ECO:0000313" key="4">
    <source>
        <dbReference type="EnsemblPlants" id="LPERR05G05650.1"/>
    </source>
</evidence>
<dbReference type="eggNOG" id="ENOG502QPMG">
    <property type="taxonomic scope" value="Eukaryota"/>
</dbReference>
<dbReference type="InterPro" id="IPR005202">
    <property type="entry name" value="TF_GRAS"/>
</dbReference>
<evidence type="ECO:0000256" key="1">
    <source>
        <dbReference type="ARBA" id="ARBA00023015"/>
    </source>
</evidence>
<dbReference type="AlphaFoldDB" id="A0A0D9WDS8"/>
<proteinExistence type="inferred from homology"/>
<comment type="similarity">
    <text evidence="3">Belongs to the GRAS family.</text>
</comment>
<reference evidence="4" key="3">
    <citation type="submission" date="2015-04" db="UniProtKB">
        <authorList>
            <consortium name="EnsemblPlants"/>
        </authorList>
    </citation>
    <scope>IDENTIFICATION</scope>
</reference>
<dbReference type="Proteomes" id="UP000032180">
    <property type="component" value="Chromosome 5"/>
</dbReference>
<protein>
    <submittedName>
        <fullName evidence="4">Uncharacterized protein</fullName>
    </submittedName>
</protein>
<feature type="short sequence motif" description="VHIID" evidence="3">
    <location>
        <begin position="126"/>
        <end position="130"/>
    </location>
</feature>
<evidence type="ECO:0000313" key="5">
    <source>
        <dbReference type="Proteomes" id="UP000032180"/>
    </source>
</evidence>
<reference evidence="4 5" key="1">
    <citation type="submission" date="2012-08" db="EMBL/GenBank/DDBJ databases">
        <title>Oryza genome evolution.</title>
        <authorList>
            <person name="Wing R.A."/>
        </authorList>
    </citation>
    <scope>NUCLEOTIDE SEQUENCE</scope>
</reference>
<dbReference type="HOGENOM" id="CLU_1761403_0_0_1"/>
<evidence type="ECO:0000256" key="3">
    <source>
        <dbReference type="PROSITE-ProRule" id="PRU01191"/>
    </source>
</evidence>
<keyword evidence="1" id="KW-0805">Transcription regulation</keyword>
<dbReference type="PANTHER" id="PTHR31636">
    <property type="entry name" value="OSJNBA0084A10.13 PROTEIN-RELATED"/>
    <property type="match status" value="1"/>
</dbReference>
<organism evidence="4 5">
    <name type="scientific">Leersia perrieri</name>
    <dbReference type="NCBI Taxonomy" id="77586"/>
    <lineage>
        <taxon>Eukaryota</taxon>
        <taxon>Viridiplantae</taxon>
        <taxon>Streptophyta</taxon>
        <taxon>Embryophyta</taxon>
        <taxon>Tracheophyta</taxon>
        <taxon>Spermatophyta</taxon>
        <taxon>Magnoliopsida</taxon>
        <taxon>Liliopsida</taxon>
        <taxon>Poales</taxon>
        <taxon>Poaceae</taxon>
        <taxon>BOP clade</taxon>
        <taxon>Oryzoideae</taxon>
        <taxon>Oryzeae</taxon>
        <taxon>Oryzinae</taxon>
        <taxon>Leersia</taxon>
    </lineage>
</organism>